<reference evidence="2" key="1">
    <citation type="submission" date="2020-03" db="EMBL/GenBank/DDBJ databases">
        <authorList>
            <person name="Weist P."/>
        </authorList>
    </citation>
    <scope>NUCLEOTIDE SEQUENCE</scope>
</reference>
<feature type="compositionally biased region" description="Polar residues" evidence="1">
    <location>
        <begin position="90"/>
        <end position="105"/>
    </location>
</feature>
<dbReference type="AlphaFoldDB" id="A0A9N7U3P8"/>
<dbReference type="Proteomes" id="UP001153269">
    <property type="component" value="Unassembled WGS sequence"/>
</dbReference>
<protein>
    <submittedName>
        <fullName evidence="2">Uncharacterized protein</fullName>
    </submittedName>
</protein>
<keyword evidence="3" id="KW-1185">Reference proteome</keyword>
<feature type="region of interest" description="Disordered" evidence="1">
    <location>
        <begin position="1"/>
        <end position="40"/>
    </location>
</feature>
<comment type="caution">
    <text evidence="2">The sequence shown here is derived from an EMBL/GenBank/DDBJ whole genome shotgun (WGS) entry which is preliminary data.</text>
</comment>
<organism evidence="2 3">
    <name type="scientific">Pleuronectes platessa</name>
    <name type="common">European plaice</name>
    <dbReference type="NCBI Taxonomy" id="8262"/>
    <lineage>
        <taxon>Eukaryota</taxon>
        <taxon>Metazoa</taxon>
        <taxon>Chordata</taxon>
        <taxon>Craniata</taxon>
        <taxon>Vertebrata</taxon>
        <taxon>Euteleostomi</taxon>
        <taxon>Actinopterygii</taxon>
        <taxon>Neopterygii</taxon>
        <taxon>Teleostei</taxon>
        <taxon>Neoteleostei</taxon>
        <taxon>Acanthomorphata</taxon>
        <taxon>Carangaria</taxon>
        <taxon>Pleuronectiformes</taxon>
        <taxon>Pleuronectoidei</taxon>
        <taxon>Pleuronectidae</taxon>
        <taxon>Pleuronectes</taxon>
    </lineage>
</organism>
<dbReference type="EMBL" id="CADEAL010000611">
    <property type="protein sequence ID" value="CAB1422773.1"/>
    <property type="molecule type" value="Genomic_DNA"/>
</dbReference>
<evidence type="ECO:0000313" key="3">
    <source>
        <dbReference type="Proteomes" id="UP001153269"/>
    </source>
</evidence>
<feature type="region of interest" description="Disordered" evidence="1">
    <location>
        <begin position="64"/>
        <end position="105"/>
    </location>
</feature>
<sequence length="105" mass="11193">MFPCSGDKGEPPELSLPGRFNLTPRGEVQLPSSPSQGNVLPIQALPASRQASLEPTADLFQKAATRGPASELQNKSCIAHKTTKQEPHTSKTTSATVEMTSFSGW</sequence>
<accession>A0A9N7U3P8</accession>
<name>A0A9N7U3P8_PLEPL</name>
<evidence type="ECO:0000256" key="1">
    <source>
        <dbReference type="SAM" id="MobiDB-lite"/>
    </source>
</evidence>
<evidence type="ECO:0000313" key="2">
    <source>
        <dbReference type="EMBL" id="CAB1422773.1"/>
    </source>
</evidence>
<gene>
    <name evidence="2" type="ORF">PLEPLA_LOCUS10691</name>
</gene>
<proteinExistence type="predicted"/>